<evidence type="ECO:0000313" key="2">
    <source>
        <dbReference type="Proteomes" id="UP000666369"/>
    </source>
</evidence>
<name>A0ABX0FUS7_9BURK</name>
<protein>
    <recommendedName>
        <fullName evidence="3">Chemotaxis protein</fullName>
    </recommendedName>
</protein>
<reference evidence="2" key="1">
    <citation type="submission" date="2023-07" db="EMBL/GenBank/DDBJ databases">
        <title>Duganella aceri sp. nov., isolated from tree sap.</title>
        <authorList>
            <person name="Kim I.S."/>
        </authorList>
    </citation>
    <scope>NUCLEOTIDE SEQUENCE [LARGE SCALE GENOMIC DNA]</scope>
    <source>
        <strain evidence="2">SAP-35</strain>
    </source>
</reference>
<dbReference type="EMBL" id="JAADJT010000022">
    <property type="protein sequence ID" value="NGZ88464.1"/>
    <property type="molecule type" value="Genomic_DNA"/>
</dbReference>
<evidence type="ECO:0008006" key="3">
    <source>
        <dbReference type="Google" id="ProtNLM"/>
    </source>
</evidence>
<proteinExistence type="predicted"/>
<keyword evidence="2" id="KW-1185">Reference proteome</keyword>
<organism evidence="1 2">
    <name type="scientific">Duganella aceris</name>
    <dbReference type="NCBI Taxonomy" id="2703883"/>
    <lineage>
        <taxon>Bacteria</taxon>
        <taxon>Pseudomonadati</taxon>
        <taxon>Pseudomonadota</taxon>
        <taxon>Betaproteobacteria</taxon>
        <taxon>Burkholderiales</taxon>
        <taxon>Oxalobacteraceae</taxon>
        <taxon>Telluria group</taxon>
        <taxon>Duganella</taxon>
    </lineage>
</organism>
<comment type="caution">
    <text evidence="1">The sequence shown here is derived from an EMBL/GenBank/DDBJ whole genome shotgun (WGS) entry which is preliminary data.</text>
</comment>
<sequence>MAKPLHENDIEALADNLSACADALHARLMRAIRRPPPGAPPGAPEPGISQGVAQALFENEVALRQRANGLYLEAAALAAAGLGGQQQRLLDLTARAREKIDKIDRIKDLVTLAAELLSVGAAIAGGKPEQIVKPLENLKHHIETL</sequence>
<gene>
    <name evidence="1" type="ORF">GW587_29940</name>
</gene>
<accession>A0ABX0FUS7</accession>
<dbReference type="Proteomes" id="UP000666369">
    <property type="component" value="Unassembled WGS sequence"/>
</dbReference>
<dbReference type="RefSeq" id="WP_166108576.1">
    <property type="nucleotide sequence ID" value="NZ_JAADJT010000022.1"/>
</dbReference>
<evidence type="ECO:0000313" key="1">
    <source>
        <dbReference type="EMBL" id="NGZ88464.1"/>
    </source>
</evidence>